<dbReference type="EMBL" id="JAVFKD010000004">
    <property type="protein sequence ID" value="KAK5995538.1"/>
    <property type="molecule type" value="Genomic_DNA"/>
</dbReference>
<organism evidence="2 3">
    <name type="scientific">Cladobotryum mycophilum</name>
    <dbReference type="NCBI Taxonomy" id="491253"/>
    <lineage>
        <taxon>Eukaryota</taxon>
        <taxon>Fungi</taxon>
        <taxon>Dikarya</taxon>
        <taxon>Ascomycota</taxon>
        <taxon>Pezizomycotina</taxon>
        <taxon>Sordariomycetes</taxon>
        <taxon>Hypocreomycetidae</taxon>
        <taxon>Hypocreales</taxon>
        <taxon>Hypocreaceae</taxon>
        <taxon>Cladobotryum</taxon>
    </lineage>
</organism>
<proteinExistence type="predicted"/>
<comment type="caution">
    <text evidence="2">The sequence shown here is derived from an EMBL/GenBank/DDBJ whole genome shotgun (WGS) entry which is preliminary data.</text>
</comment>
<feature type="domain" description="DSBA-like thioredoxin" evidence="1">
    <location>
        <begin position="6"/>
        <end position="188"/>
    </location>
</feature>
<accession>A0ABR0STT5</accession>
<dbReference type="InterPro" id="IPR036249">
    <property type="entry name" value="Thioredoxin-like_sf"/>
</dbReference>
<dbReference type="InterPro" id="IPR001853">
    <property type="entry name" value="DSBA-like_thioredoxin_dom"/>
</dbReference>
<dbReference type="SUPFAM" id="SSF52833">
    <property type="entry name" value="Thioredoxin-like"/>
    <property type="match status" value="1"/>
</dbReference>
<dbReference type="Gene3D" id="3.40.30.10">
    <property type="entry name" value="Glutaredoxin"/>
    <property type="match status" value="2"/>
</dbReference>
<sequence length="204" mass="22761">MTSYDITIISDTVCPFCYLGRARLNRSIQLYKKTVPGGSSSTFNIRWHAYQLDRNASSTPVHVRDVAAQRFGQDRLPAKVERMAQLGASEGFNFTFDGKIGNSRDSHRVSHLGRDKGGADMEDRDLATAAERAGIPREETLEWLEEGKGGEEVDREVDEAVKMGVHGVPKFIIDGKYEVEGADDVTSFFEQMLKAKEDKEKVAE</sequence>
<gene>
    <name evidence="2" type="ORF">PT974_03947</name>
</gene>
<protein>
    <recommendedName>
        <fullName evidence="1">DSBA-like thioredoxin domain-containing protein</fullName>
    </recommendedName>
</protein>
<dbReference type="PANTHER" id="PTHR13887:SF41">
    <property type="entry name" value="THIOREDOXIN SUPERFAMILY PROTEIN"/>
    <property type="match status" value="1"/>
</dbReference>
<reference evidence="2 3" key="1">
    <citation type="submission" date="2024-01" db="EMBL/GenBank/DDBJ databases">
        <title>Complete genome of Cladobotryum mycophilum ATHUM6906.</title>
        <authorList>
            <person name="Christinaki A.C."/>
            <person name="Myridakis A.I."/>
            <person name="Kouvelis V.N."/>
        </authorList>
    </citation>
    <scope>NUCLEOTIDE SEQUENCE [LARGE SCALE GENOMIC DNA]</scope>
    <source>
        <strain evidence="2 3">ATHUM6906</strain>
    </source>
</reference>
<dbReference type="CDD" id="cd03024">
    <property type="entry name" value="DsbA_FrnE"/>
    <property type="match status" value="1"/>
</dbReference>
<dbReference type="PANTHER" id="PTHR13887">
    <property type="entry name" value="GLUTATHIONE S-TRANSFERASE KAPPA"/>
    <property type="match status" value="1"/>
</dbReference>
<name>A0ABR0STT5_9HYPO</name>
<evidence type="ECO:0000313" key="2">
    <source>
        <dbReference type="EMBL" id="KAK5995538.1"/>
    </source>
</evidence>
<dbReference type="Pfam" id="PF01323">
    <property type="entry name" value="DSBA"/>
    <property type="match status" value="1"/>
</dbReference>
<evidence type="ECO:0000313" key="3">
    <source>
        <dbReference type="Proteomes" id="UP001338125"/>
    </source>
</evidence>
<dbReference type="Proteomes" id="UP001338125">
    <property type="component" value="Unassembled WGS sequence"/>
</dbReference>
<keyword evidence="3" id="KW-1185">Reference proteome</keyword>
<evidence type="ECO:0000259" key="1">
    <source>
        <dbReference type="Pfam" id="PF01323"/>
    </source>
</evidence>